<dbReference type="Pfam" id="PF00440">
    <property type="entry name" value="TetR_N"/>
    <property type="match status" value="1"/>
</dbReference>
<keyword evidence="2 3" id="KW-0238">DNA-binding</keyword>
<dbReference type="InterPro" id="IPR009057">
    <property type="entry name" value="Homeodomain-like_sf"/>
</dbReference>
<dbReference type="SUPFAM" id="SSF46689">
    <property type="entry name" value="Homeodomain-like"/>
    <property type="match status" value="1"/>
</dbReference>
<reference evidence="6" key="1">
    <citation type="submission" date="2020-07" db="EMBL/GenBank/DDBJ databases">
        <authorList>
            <person name="Partida-Martinez L."/>
            <person name="Huntemann M."/>
            <person name="Clum A."/>
            <person name="Wang J."/>
            <person name="Palaniappan K."/>
            <person name="Ritter S."/>
            <person name="Chen I.-M."/>
            <person name="Stamatis D."/>
            <person name="Reddy T."/>
            <person name="O'Malley R."/>
            <person name="Daum C."/>
            <person name="Shapiro N."/>
            <person name="Ivanova N."/>
            <person name="Kyrpides N."/>
            <person name="Woyke T."/>
        </authorList>
    </citation>
    <scope>NUCLEOTIDE SEQUENCE [LARGE SCALE GENOMIC DNA]</scope>
    <source>
        <strain evidence="6">AT2.8</strain>
    </source>
</reference>
<organism evidence="5 6">
    <name type="scientific">Neobacillus niacini</name>
    <dbReference type="NCBI Taxonomy" id="86668"/>
    <lineage>
        <taxon>Bacteria</taxon>
        <taxon>Bacillati</taxon>
        <taxon>Bacillota</taxon>
        <taxon>Bacilli</taxon>
        <taxon>Bacillales</taxon>
        <taxon>Bacillaceae</taxon>
        <taxon>Neobacillus</taxon>
    </lineage>
</organism>
<dbReference type="PANTHER" id="PTHR43479:SF11">
    <property type="entry name" value="ACREF_ENVCD OPERON REPRESSOR-RELATED"/>
    <property type="match status" value="1"/>
</dbReference>
<dbReference type="InterPro" id="IPR001647">
    <property type="entry name" value="HTH_TetR"/>
</dbReference>
<dbReference type="PROSITE" id="PS50977">
    <property type="entry name" value="HTH_TETR_2"/>
    <property type="match status" value="1"/>
</dbReference>
<reference evidence="6" key="2">
    <citation type="submission" date="2020-08" db="EMBL/GenBank/DDBJ databases">
        <title>The Agave Microbiome: Exploring the role of microbial communities in plant adaptations to desert environments.</title>
        <authorList>
            <person name="Partida-Martinez L.P."/>
        </authorList>
    </citation>
    <scope>NUCLEOTIDE SEQUENCE [LARGE SCALE GENOMIC DNA]</scope>
    <source>
        <strain evidence="6">AT2.8</strain>
    </source>
</reference>
<dbReference type="AlphaFoldDB" id="A0A852TJ98"/>
<evidence type="ECO:0000313" key="6">
    <source>
        <dbReference type="Proteomes" id="UP000548423"/>
    </source>
</evidence>
<comment type="caution">
    <text evidence="5">The sequence shown here is derived from an EMBL/GenBank/DDBJ whole genome shotgun (WGS) entry which is preliminary data.</text>
</comment>
<evidence type="ECO:0000259" key="4">
    <source>
        <dbReference type="PROSITE" id="PS50977"/>
    </source>
</evidence>
<dbReference type="PRINTS" id="PR00455">
    <property type="entry name" value="HTHTETR"/>
</dbReference>
<dbReference type="InterPro" id="IPR050624">
    <property type="entry name" value="HTH-type_Tx_Regulator"/>
</dbReference>
<gene>
    <name evidence="5" type="ORF">F4694_005917</name>
</gene>
<name>A0A852TJ98_9BACI</name>
<keyword evidence="1" id="KW-0678">Repressor</keyword>
<feature type="DNA-binding region" description="H-T-H motif" evidence="3">
    <location>
        <begin position="29"/>
        <end position="48"/>
    </location>
</feature>
<evidence type="ECO:0000256" key="3">
    <source>
        <dbReference type="PROSITE-ProRule" id="PRU00335"/>
    </source>
</evidence>
<protein>
    <submittedName>
        <fullName evidence="5">AcrR family transcriptional regulator</fullName>
    </submittedName>
</protein>
<evidence type="ECO:0000256" key="1">
    <source>
        <dbReference type="ARBA" id="ARBA00022491"/>
    </source>
</evidence>
<evidence type="ECO:0000256" key="2">
    <source>
        <dbReference type="ARBA" id="ARBA00023125"/>
    </source>
</evidence>
<feature type="domain" description="HTH tetR-type" evidence="4">
    <location>
        <begin position="6"/>
        <end position="66"/>
    </location>
</feature>
<dbReference type="Gene3D" id="1.10.357.10">
    <property type="entry name" value="Tetracycline Repressor, domain 2"/>
    <property type="match status" value="1"/>
</dbReference>
<dbReference type="GO" id="GO:0003677">
    <property type="term" value="F:DNA binding"/>
    <property type="evidence" value="ECO:0007669"/>
    <property type="project" value="UniProtKB-UniRule"/>
</dbReference>
<proteinExistence type="predicted"/>
<dbReference type="EMBL" id="JACCBX010000018">
    <property type="protein sequence ID" value="NYE09060.1"/>
    <property type="molecule type" value="Genomic_DNA"/>
</dbReference>
<evidence type="ECO:0000313" key="5">
    <source>
        <dbReference type="EMBL" id="NYE09060.1"/>
    </source>
</evidence>
<dbReference type="Proteomes" id="UP000548423">
    <property type="component" value="Unassembled WGS sequence"/>
</dbReference>
<dbReference type="PANTHER" id="PTHR43479">
    <property type="entry name" value="ACREF/ENVCD OPERON REPRESSOR-RELATED"/>
    <property type="match status" value="1"/>
</dbReference>
<accession>A0A852TJ98</accession>
<sequence>MARERKFNTVELFHEAKQLLLQHGYDGFTFSLLADRMEVSRAALYKYYDNKEELITDFMVYEMEEFLDELKEIEKLEGFERQFDFLIDLIFKKTEVHELIRAAEHVIARMEAAFTSREKLEKLPLDMYKFLQRFILLGKAEGKLKEHIPDGLIIGFILQTVAIPNHFGIPKAEWIHSIKEIISQGMFMNN</sequence>